<dbReference type="PANTHER" id="PTHR42208">
    <property type="entry name" value="HEAVY METAL TRANSPORTER-RELATED"/>
    <property type="match status" value="1"/>
</dbReference>
<sequence length="232" mass="25214">MISALLFGLLSSLHCVGMCGPIALMLPVNRSNTALRIIQTLLYHLGRICSYATLGFVFGIFGKGLFIAGLQQRFSIIIGVLMIVYVVLPKNDLEKVRFLNPAFKIISKIKSKLGKLLSNKSKVSFLLIGILNGFLPCAMIYVALFGALATQDPIQGSFYMMLFGLGTVPLMSFVVLISNKITVATRNKILKLVPVLVVILGVLFILRGLGLSIPFVSPGTLNLFVSSNPECF</sequence>
<name>A0A3P3WBS5_9FLAO</name>
<accession>A0A3P3WBS5</accession>
<dbReference type="AlphaFoldDB" id="A0A3P3WBS5"/>
<feature type="transmembrane region" description="Helical" evidence="1">
    <location>
        <begin position="40"/>
        <end position="61"/>
    </location>
</feature>
<dbReference type="PANTHER" id="PTHR42208:SF1">
    <property type="entry name" value="HEAVY METAL TRANSPORTER"/>
    <property type="match status" value="1"/>
</dbReference>
<feature type="domain" description="Urease accessory protein UreH-like transmembrane" evidence="2">
    <location>
        <begin position="4"/>
        <end position="203"/>
    </location>
</feature>
<evidence type="ECO:0000256" key="1">
    <source>
        <dbReference type="SAM" id="Phobius"/>
    </source>
</evidence>
<evidence type="ECO:0000313" key="3">
    <source>
        <dbReference type="EMBL" id="RRJ92632.1"/>
    </source>
</evidence>
<keyword evidence="1" id="KW-0472">Membrane</keyword>
<dbReference type="OrthoDB" id="594443at2"/>
<dbReference type="EMBL" id="RQVQ01000004">
    <property type="protein sequence ID" value="RRJ92632.1"/>
    <property type="molecule type" value="Genomic_DNA"/>
</dbReference>
<organism evidence="3 4">
    <name type="scientific">Paenimyroides tangerinum</name>
    <dbReference type="NCBI Taxonomy" id="2488728"/>
    <lineage>
        <taxon>Bacteria</taxon>
        <taxon>Pseudomonadati</taxon>
        <taxon>Bacteroidota</taxon>
        <taxon>Flavobacteriia</taxon>
        <taxon>Flavobacteriales</taxon>
        <taxon>Flavobacteriaceae</taxon>
        <taxon>Paenimyroides</taxon>
    </lineage>
</organism>
<feature type="transmembrane region" description="Helical" evidence="1">
    <location>
        <begin position="189"/>
        <end position="209"/>
    </location>
</feature>
<proteinExistence type="predicted"/>
<evidence type="ECO:0000259" key="2">
    <source>
        <dbReference type="Pfam" id="PF13386"/>
    </source>
</evidence>
<dbReference type="InterPro" id="IPR039447">
    <property type="entry name" value="UreH-like_TM_dom"/>
</dbReference>
<feature type="transmembrane region" description="Helical" evidence="1">
    <location>
        <begin position="6"/>
        <end position="28"/>
    </location>
</feature>
<protein>
    <submittedName>
        <fullName evidence="3">Sulfite exporter TauE/SafE family protein</fullName>
    </submittedName>
</protein>
<gene>
    <name evidence="3" type="ORF">EG240_02255</name>
</gene>
<reference evidence="3 4" key="1">
    <citation type="submission" date="2018-11" db="EMBL/GenBank/DDBJ databases">
        <title>Flavobacterium sp. nov., YIM 102701-2 draft genome.</title>
        <authorList>
            <person name="Li G."/>
            <person name="Jiang Y."/>
        </authorList>
    </citation>
    <scope>NUCLEOTIDE SEQUENCE [LARGE SCALE GENOMIC DNA]</scope>
    <source>
        <strain evidence="3 4">YIM 102701-2</strain>
    </source>
</reference>
<keyword evidence="1" id="KW-0812">Transmembrane</keyword>
<evidence type="ECO:0000313" key="4">
    <source>
        <dbReference type="Proteomes" id="UP000275719"/>
    </source>
</evidence>
<keyword evidence="1" id="KW-1133">Transmembrane helix</keyword>
<comment type="caution">
    <text evidence="3">The sequence shown here is derived from an EMBL/GenBank/DDBJ whole genome shotgun (WGS) entry which is preliminary data.</text>
</comment>
<feature type="transmembrane region" description="Helical" evidence="1">
    <location>
        <begin position="67"/>
        <end position="88"/>
    </location>
</feature>
<dbReference type="RefSeq" id="WP_125016989.1">
    <property type="nucleotide sequence ID" value="NZ_RQVQ01000004.1"/>
</dbReference>
<keyword evidence="4" id="KW-1185">Reference proteome</keyword>
<dbReference type="Pfam" id="PF13386">
    <property type="entry name" value="DsbD_2"/>
    <property type="match status" value="1"/>
</dbReference>
<dbReference type="Proteomes" id="UP000275719">
    <property type="component" value="Unassembled WGS sequence"/>
</dbReference>
<feature type="transmembrane region" description="Helical" evidence="1">
    <location>
        <begin position="125"/>
        <end position="146"/>
    </location>
</feature>
<feature type="transmembrane region" description="Helical" evidence="1">
    <location>
        <begin position="158"/>
        <end position="177"/>
    </location>
</feature>